<dbReference type="Proteomes" id="UP000324585">
    <property type="component" value="Unassembled WGS sequence"/>
</dbReference>
<protein>
    <submittedName>
        <fullName evidence="2">Uncharacterized protein</fullName>
    </submittedName>
</protein>
<evidence type="ECO:0000313" key="3">
    <source>
        <dbReference type="Proteomes" id="UP000324585"/>
    </source>
</evidence>
<accession>A0A5J4YW61</accession>
<dbReference type="AlphaFoldDB" id="A0A5J4YW61"/>
<keyword evidence="3" id="KW-1185">Reference proteome</keyword>
<name>A0A5J4YW61_PORPP</name>
<comment type="caution">
    <text evidence="2">The sequence shown here is derived from an EMBL/GenBank/DDBJ whole genome shotgun (WGS) entry which is preliminary data.</text>
</comment>
<sequence length="133" mass="14315">MKSLAMAEARSPRMTKPGTAPASQVAQFRLYRKACACSALHVEVICVAEICMERLAGRDTKAAQRPKASGRPARPGTITRQSVTLDAMQGLRFVMRHDATKHYRSCAAVATDGGRGPSAPRVLVSIVVPVWPV</sequence>
<feature type="region of interest" description="Disordered" evidence="1">
    <location>
        <begin position="59"/>
        <end position="78"/>
    </location>
</feature>
<feature type="region of interest" description="Disordered" evidence="1">
    <location>
        <begin position="1"/>
        <end position="21"/>
    </location>
</feature>
<organism evidence="2 3">
    <name type="scientific">Porphyridium purpureum</name>
    <name type="common">Red alga</name>
    <name type="synonym">Porphyridium cruentum</name>
    <dbReference type="NCBI Taxonomy" id="35688"/>
    <lineage>
        <taxon>Eukaryota</taxon>
        <taxon>Rhodophyta</taxon>
        <taxon>Bangiophyceae</taxon>
        <taxon>Porphyridiales</taxon>
        <taxon>Porphyridiaceae</taxon>
        <taxon>Porphyridium</taxon>
    </lineage>
</organism>
<evidence type="ECO:0000256" key="1">
    <source>
        <dbReference type="SAM" id="MobiDB-lite"/>
    </source>
</evidence>
<gene>
    <name evidence="2" type="ORF">FVE85_3224</name>
</gene>
<reference evidence="3" key="1">
    <citation type="journal article" date="2019" name="Nat. Commun.">
        <title>Expansion of phycobilisome linker gene families in mesophilic red algae.</title>
        <authorList>
            <person name="Lee J."/>
            <person name="Kim D."/>
            <person name="Bhattacharya D."/>
            <person name="Yoon H.S."/>
        </authorList>
    </citation>
    <scope>NUCLEOTIDE SEQUENCE [LARGE SCALE GENOMIC DNA]</scope>
    <source>
        <strain evidence="3">CCMP 1328</strain>
    </source>
</reference>
<evidence type="ECO:0000313" key="2">
    <source>
        <dbReference type="EMBL" id="KAA8494983.1"/>
    </source>
</evidence>
<proteinExistence type="predicted"/>
<dbReference type="EMBL" id="VRMN01000004">
    <property type="protein sequence ID" value="KAA8494983.1"/>
    <property type="molecule type" value="Genomic_DNA"/>
</dbReference>